<name>A0A6C0C743_9ZZZZ</name>
<reference evidence="2" key="1">
    <citation type="journal article" date="2020" name="Nature">
        <title>Giant virus diversity and host interactions through global metagenomics.</title>
        <authorList>
            <person name="Schulz F."/>
            <person name="Roux S."/>
            <person name="Paez-Espino D."/>
            <person name="Jungbluth S."/>
            <person name="Walsh D.A."/>
            <person name="Denef V.J."/>
            <person name="McMahon K.D."/>
            <person name="Konstantinidis K.T."/>
            <person name="Eloe-Fadrosh E.A."/>
            <person name="Kyrpides N.C."/>
            <person name="Woyke T."/>
        </authorList>
    </citation>
    <scope>NUCLEOTIDE SEQUENCE</scope>
    <source>
        <strain evidence="2">GVMAG-M-3300020187-37</strain>
    </source>
</reference>
<proteinExistence type="predicted"/>
<protein>
    <submittedName>
        <fullName evidence="2">Uncharacterized protein</fullName>
    </submittedName>
</protein>
<evidence type="ECO:0000313" key="2">
    <source>
        <dbReference type="EMBL" id="QHS99584.1"/>
    </source>
</evidence>
<organism evidence="2">
    <name type="scientific">viral metagenome</name>
    <dbReference type="NCBI Taxonomy" id="1070528"/>
    <lineage>
        <taxon>unclassified sequences</taxon>
        <taxon>metagenomes</taxon>
        <taxon>organismal metagenomes</taxon>
    </lineage>
</organism>
<accession>A0A6C0C743</accession>
<evidence type="ECO:0000256" key="1">
    <source>
        <dbReference type="SAM" id="MobiDB-lite"/>
    </source>
</evidence>
<feature type="region of interest" description="Disordered" evidence="1">
    <location>
        <begin position="1"/>
        <end position="22"/>
    </location>
</feature>
<dbReference type="AlphaFoldDB" id="A0A6C0C743"/>
<sequence>MSNNNVNSNNNNNNNNNNSNGYASNNNFQGCPALMSDGRFLTSYKPNCEMNREYESVLSDKPLSSWQYKYHLTNNTDKVFNTINNNYKNLYGCSGYGYEVPLPSVKQDCSLDNCAINRTGNNNGIGIY</sequence>
<dbReference type="EMBL" id="MN739345">
    <property type="protein sequence ID" value="QHS99584.1"/>
    <property type="molecule type" value="Genomic_DNA"/>
</dbReference>